<evidence type="ECO:0000259" key="8">
    <source>
        <dbReference type="SMART" id="SM00893"/>
    </source>
</evidence>
<evidence type="ECO:0000313" key="10">
    <source>
        <dbReference type="Proteomes" id="UP000031030"/>
    </source>
</evidence>
<gene>
    <name evidence="9" type="ORF">LK09_19330</name>
</gene>
<protein>
    <recommendedName>
        <fullName evidence="4">Electron transfer flavoprotein subunit beta</fullName>
    </recommendedName>
</protein>
<dbReference type="InterPro" id="IPR014729">
    <property type="entry name" value="Rossmann-like_a/b/a_fold"/>
</dbReference>
<comment type="similarity">
    <text evidence="2">Belongs to the ETF beta-subunit/FixA family.</text>
</comment>
<keyword evidence="10" id="KW-1185">Reference proteome</keyword>
<evidence type="ECO:0000256" key="7">
    <source>
        <dbReference type="ARBA" id="ARBA00025649"/>
    </source>
</evidence>
<evidence type="ECO:0000313" key="9">
    <source>
        <dbReference type="EMBL" id="KHK95387.1"/>
    </source>
</evidence>
<dbReference type="InterPro" id="IPR012255">
    <property type="entry name" value="ETF_b"/>
</dbReference>
<dbReference type="GO" id="GO:0005829">
    <property type="term" value="C:cytosol"/>
    <property type="evidence" value="ECO:0007669"/>
    <property type="project" value="TreeGrafter"/>
</dbReference>
<dbReference type="PANTHER" id="PTHR21294:SF8">
    <property type="entry name" value="ELECTRON TRANSFER FLAVOPROTEIN SUBUNIT BETA"/>
    <property type="match status" value="1"/>
</dbReference>
<reference evidence="9 10" key="1">
    <citation type="submission" date="2014-11" db="EMBL/GenBank/DDBJ databases">
        <title>Genome sequence of Microbacterium mangrovi MUSC 115(T).</title>
        <authorList>
            <person name="Lee L.-H."/>
        </authorList>
    </citation>
    <scope>NUCLEOTIDE SEQUENCE [LARGE SCALE GENOMIC DNA]</scope>
    <source>
        <strain evidence="9 10">MUSC 115</strain>
    </source>
</reference>
<evidence type="ECO:0000256" key="4">
    <source>
        <dbReference type="ARBA" id="ARBA00016797"/>
    </source>
</evidence>
<dbReference type="CDD" id="cd01714">
    <property type="entry name" value="ETF_beta"/>
    <property type="match status" value="1"/>
</dbReference>
<evidence type="ECO:0000256" key="5">
    <source>
        <dbReference type="ARBA" id="ARBA00022448"/>
    </source>
</evidence>
<evidence type="ECO:0000256" key="1">
    <source>
        <dbReference type="ARBA" id="ARBA00001974"/>
    </source>
</evidence>
<dbReference type="Proteomes" id="UP000031030">
    <property type="component" value="Unassembled WGS sequence"/>
</dbReference>
<dbReference type="PANTHER" id="PTHR21294">
    <property type="entry name" value="ELECTRON TRANSFER FLAVOPROTEIN BETA-SUBUNIT"/>
    <property type="match status" value="1"/>
</dbReference>
<name>A0A0B2A0R4_9MICO</name>
<dbReference type="GO" id="GO:0009055">
    <property type="term" value="F:electron transfer activity"/>
    <property type="evidence" value="ECO:0007669"/>
    <property type="project" value="InterPro"/>
</dbReference>
<proteinExistence type="inferred from homology"/>
<comment type="cofactor">
    <cofactor evidence="1">
        <name>FAD</name>
        <dbReference type="ChEBI" id="CHEBI:57692"/>
    </cofactor>
</comment>
<comment type="caution">
    <text evidence="9">The sequence shown here is derived from an EMBL/GenBank/DDBJ whole genome shotgun (WGS) entry which is preliminary data.</text>
</comment>
<dbReference type="OrthoDB" id="9804960at2"/>
<dbReference type="AlphaFoldDB" id="A0A0B2A0R4"/>
<dbReference type="Gene3D" id="3.40.50.620">
    <property type="entry name" value="HUPs"/>
    <property type="match status" value="1"/>
</dbReference>
<evidence type="ECO:0000256" key="2">
    <source>
        <dbReference type="ARBA" id="ARBA00007557"/>
    </source>
</evidence>
<evidence type="ECO:0000256" key="3">
    <source>
        <dbReference type="ARBA" id="ARBA00011355"/>
    </source>
</evidence>
<feature type="domain" description="Electron transfer flavoprotein alpha/beta-subunit N-terminal" evidence="8">
    <location>
        <begin position="22"/>
        <end position="212"/>
    </location>
</feature>
<dbReference type="STRING" id="1348253.LK09_19330"/>
<organism evidence="9 10">
    <name type="scientific">Microbacterium mangrovi</name>
    <dbReference type="NCBI Taxonomy" id="1348253"/>
    <lineage>
        <taxon>Bacteria</taxon>
        <taxon>Bacillati</taxon>
        <taxon>Actinomycetota</taxon>
        <taxon>Actinomycetes</taxon>
        <taxon>Micrococcales</taxon>
        <taxon>Microbacteriaceae</taxon>
        <taxon>Microbacterium</taxon>
    </lineage>
</organism>
<evidence type="ECO:0000256" key="6">
    <source>
        <dbReference type="ARBA" id="ARBA00022982"/>
    </source>
</evidence>
<keyword evidence="5" id="KW-0813">Transport</keyword>
<comment type="subunit">
    <text evidence="3">Heterodimer of an alpha and a beta subunit.</text>
</comment>
<keyword evidence="6" id="KW-0249">Electron transport</keyword>
<sequence>MKIVVLVKEVPDTYGDRKLALETGLADRTGDRVLDEICERALEAAITLGEKAGDTEVVVVSMAGEAAQATVRKGLAMGAASAVQIVDDKLVGADVSLTAQVLAAAVKRIGFDLVVAGNQSTDGSGGVVPAMVAELLDVPQLTALNTLEVDGGTVSGERAIDGGTARVSAALPAVVSITERMPDPRLPSFKGIMAAKKKPFETLSLADLDVDADAAAQPWSIMVAVAEKPPRAAGVKITDSGDAGEQLAKFLVDNRLA</sequence>
<dbReference type="InterPro" id="IPR014730">
    <property type="entry name" value="ETF_a/b_N"/>
</dbReference>
<dbReference type="InterPro" id="IPR033948">
    <property type="entry name" value="ETF_beta_N"/>
</dbReference>
<dbReference type="PIRSF" id="PIRSF000090">
    <property type="entry name" value="Beta-ETF"/>
    <property type="match status" value="1"/>
</dbReference>
<dbReference type="Pfam" id="PF01012">
    <property type="entry name" value="ETF"/>
    <property type="match status" value="1"/>
</dbReference>
<dbReference type="EMBL" id="JTDK01000023">
    <property type="protein sequence ID" value="KHK95387.1"/>
    <property type="molecule type" value="Genomic_DNA"/>
</dbReference>
<comment type="function">
    <text evidence="7">The electron transfer flavoprotein serves as a specific electron acceptor for other dehydrogenases. It transfers the electrons to the main respiratory chain via ETF-ubiquinone oxidoreductase (ETF dehydrogenase).</text>
</comment>
<dbReference type="SMART" id="SM00893">
    <property type="entry name" value="ETF"/>
    <property type="match status" value="1"/>
</dbReference>
<dbReference type="RefSeq" id="WP_039403303.1">
    <property type="nucleotide sequence ID" value="NZ_JTDK01000023.1"/>
</dbReference>
<accession>A0A0B2A0R4</accession>
<dbReference type="SUPFAM" id="SSF52402">
    <property type="entry name" value="Adenine nucleotide alpha hydrolases-like"/>
    <property type="match status" value="1"/>
</dbReference>